<evidence type="ECO:0000313" key="9">
    <source>
        <dbReference type="EMBL" id="ODQ61496.1"/>
    </source>
</evidence>
<dbReference type="GO" id="GO:0007005">
    <property type="term" value="P:mitochondrion organization"/>
    <property type="evidence" value="ECO:0007669"/>
    <property type="project" value="TreeGrafter"/>
</dbReference>
<feature type="domain" description="Mitochondrial outer membrane transport complex Sam37/metaxin N-terminal" evidence="7">
    <location>
        <begin position="19"/>
        <end position="142"/>
    </location>
</feature>
<dbReference type="PANTHER" id="PTHR12289:SF41">
    <property type="entry name" value="FAILED AXON CONNECTIONS-RELATED"/>
    <property type="match status" value="1"/>
</dbReference>
<dbReference type="InterPro" id="IPR019564">
    <property type="entry name" value="Sam37/metaxin_N"/>
</dbReference>
<comment type="subcellular location">
    <subcellularLocation>
        <location evidence="1">Mitochondrion outer membrane</location>
    </subcellularLocation>
</comment>
<evidence type="ECO:0000259" key="8">
    <source>
        <dbReference type="Pfam" id="PF11801"/>
    </source>
</evidence>
<reference evidence="9 10" key="1">
    <citation type="journal article" date="2016" name="Proc. Natl. Acad. Sci. U.S.A.">
        <title>Comparative genomics of biotechnologically important yeasts.</title>
        <authorList>
            <person name="Riley R."/>
            <person name="Haridas S."/>
            <person name="Wolfe K.H."/>
            <person name="Lopes M.R."/>
            <person name="Hittinger C.T."/>
            <person name="Goeker M."/>
            <person name="Salamov A.A."/>
            <person name="Wisecaver J.H."/>
            <person name="Long T.M."/>
            <person name="Calvey C.H."/>
            <person name="Aerts A.L."/>
            <person name="Barry K.W."/>
            <person name="Choi C."/>
            <person name="Clum A."/>
            <person name="Coughlan A.Y."/>
            <person name="Deshpande S."/>
            <person name="Douglass A.P."/>
            <person name="Hanson S.J."/>
            <person name="Klenk H.-P."/>
            <person name="LaButti K.M."/>
            <person name="Lapidus A."/>
            <person name="Lindquist E.A."/>
            <person name="Lipzen A.M."/>
            <person name="Meier-Kolthoff J.P."/>
            <person name="Ohm R.A."/>
            <person name="Otillar R.P."/>
            <person name="Pangilinan J.L."/>
            <person name="Peng Y."/>
            <person name="Rokas A."/>
            <person name="Rosa C.A."/>
            <person name="Scheuner C."/>
            <person name="Sibirny A.A."/>
            <person name="Slot J.C."/>
            <person name="Stielow J.B."/>
            <person name="Sun H."/>
            <person name="Kurtzman C.P."/>
            <person name="Blackwell M."/>
            <person name="Grigoriev I.V."/>
            <person name="Jeffries T.W."/>
        </authorList>
    </citation>
    <scope>NUCLEOTIDE SEQUENCE [LARGE SCALE GENOMIC DNA]</scope>
    <source>
        <strain evidence="10">ATCC 58044 / CBS 1984 / NCYC 433 / NRRL Y-366-8</strain>
    </source>
</reference>
<dbReference type="OrthoDB" id="5835136at2759"/>
<evidence type="ECO:0000256" key="1">
    <source>
        <dbReference type="ARBA" id="ARBA00004294"/>
    </source>
</evidence>
<dbReference type="InterPro" id="IPR050931">
    <property type="entry name" value="Mito_Protein_Transport_Metaxin"/>
</dbReference>
<name>A0A1E3P7V3_WICAA</name>
<dbReference type="GO" id="GO:0001401">
    <property type="term" value="C:SAM complex"/>
    <property type="evidence" value="ECO:0007669"/>
    <property type="project" value="InterPro"/>
</dbReference>
<keyword evidence="10" id="KW-1185">Reference proteome</keyword>
<dbReference type="CDD" id="cd03078">
    <property type="entry name" value="GST_N_Metaxin1_like"/>
    <property type="match status" value="1"/>
</dbReference>
<proteinExistence type="predicted"/>
<dbReference type="EMBL" id="KV454209">
    <property type="protein sequence ID" value="ODQ61496.1"/>
    <property type="molecule type" value="Genomic_DNA"/>
</dbReference>
<evidence type="ECO:0008006" key="11">
    <source>
        <dbReference type="Google" id="ProtNLM"/>
    </source>
</evidence>
<dbReference type="Pfam" id="PF11801">
    <property type="entry name" value="Tom37_C"/>
    <property type="match status" value="1"/>
</dbReference>
<feature type="domain" description="Tom37 C-terminal" evidence="8">
    <location>
        <begin position="167"/>
        <end position="301"/>
    </location>
</feature>
<dbReference type="STRING" id="683960.A0A1E3P7V3"/>
<keyword evidence="4" id="KW-0653">Protein transport</keyword>
<gene>
    <name evidence="9" type="ORF">WICANDRAFT_52686</name>
</gene>
<evidence type="ECO:0000256" key="6">
    <source>
        <dbReference type="ARBA" id="ARBA00023136"/>
    </source>
</evidence>
<dbReference type="InterPro" id="IPR031317">
    <property type="entry name" value="Tom37_C"/>
</dbReference>
<dbReference type="RefSeq" id="XP_019040703.1">
    <property type="nucleotide sequence ID" value="XM_019182696.1"/>
</dbReference>
<sequence length="306" mass="35523">MELHVWGTPDKLAIIDADCLATIWYMALIIPTEKFQIITSSNTDISKSGKLPTLRLENNEQYDGFLDIIRYLSEQGYDLDKSLNKEQKALNHGLLLYIQDKFQIITDYTLFLNKSNYESYTRSIFKNYLPFPMQYNTPLHFRSIAKKNCERIGLTIEDKTEIEQEMLKNVPTVSKVQQLKHESMIEDKLVLKNSVSNMKCLNYYQNLIETIIKMQKELGNDAKINIFGDQITTCDLILVAHLYIQTHQSLPDQFITNYLINLSPGFLETKTSNLSKIELKLSKIKIESPLFKDSPNLLNSIRYLLF</sequence>
<protein>
    <recommendedName>
        <fullName evidence="11">Mitochondrial outer membrane transport complex Sam37/metaxin N-terminal domain-containing protein</fullName>
    </recommendedName>
</protein>
<organism evidence="9 10">
    <name type="scientific">Wickerhamomyces anomalus (strain ATCC 58044 / CBS 1984 / NCYC 433 / NRRL Y-366-8)</name>
    <name type="common">Yeast</name>
    <name type="synonym">Hansenula anomala</name>
    <dbReference type="NCBI Taxonomy" id="683960"/>
    <lineage>
        <taxon>Eukaryota</taxon>
        <taxon>Fungi</taxon>
        <taxon>Dikarya</taxon>
        <taxon>Ascomycota</taxon>
        <taxon>Saccharomycotina</taxon>
        <taxon>Saccharomycetes</taxon>
        <taxon>Phaffomycetales</taxon>
        <taxon>Wickerhamomycetaceae</taxon>
        <taxon>Wickerhamomyces</taxon>
    </lineage>
</organism>
<evidence type="ECO:0000256" key="2">
    <source>
        <dbReference type="ARBA" id="ARBA00022448"/>
    </source>
</evidence>
<keyword evidence="6" id="KW-0472">Membrane</keyword>
<dbReference type="GeneID" id="30199942"/>
<evidence type="ECO:0000259" key="7">
    <source>
        <dbReference type="Pfam" id="PF10568"/>
    </source>
</evidence>
<dbReference type="AlphaFoldDB" id="A0A1E3P7V3"/>
<dbReference type="GO" id="GO:0015031">
    <property type="term" value="P:protein transport"/>
    <property type="evidence" value="ECO:0007669"/>
    <property type="project" value="UniProtKB-KW"/>
</dbReference>
<accession>A0A1E3P7V3</accession>
<evidence type="ECO:0000256" key="5">
    <source>
        <dbReference type="ARBA" id="ARBA00023128"/>
    </source>
</evidence>
<keyword evidence="2" id="KW-0813">Transport</keyword>
<keyword evidence="5" id="KW-0496">Mitochondrion</keyword>
<keyword evidence="3" id="KW-1000">Mitochondrion outer membrane</keyword>
<dbReference type="Proteomes" id="UP000094112">
    <property type="component" value="Unassembled WGS sequence"/>
</dbReference>
<evidence type="ECO:0000256" key="3">
    <source>
        <dbReference type="ARBA" id="ARBA00022787"/>
    </source>
</evidence>
<evidence type="ECO:0000256" key="4">
    <source>
        <dbReference type="ARBA" id="ARBA00022927"/>
    </source>
</evidence>
<dbReference type="Pfam" id="PF10568">
    <property type="entry name" value="Tom37"/>
    <property type="match status" value="1"/>
</dbReference>
<evidence type="ECO:0000313" key="10">
    <source>
        <dbReference type="Proteomes" id="UP000094112"/>
    </source>
</evidence>
<dbReference type="PANTHER" id="PTHR12289">
    <property type="entry name" value="METAXIN RELATED"/>
    <property type="match status" value="1"/>
</dbReference>